<feature type="domain" description="C2H2-type" evidence="9">
    <location>
        <begin position="450"/>
        <end position="478"/>
    </location>
</feature>
<dbReference type="Gene3D" id="3.30.160.60">
    <property type="entry name" value="Classic Zinc Finger"/>
    <property type="match status" value="1"/>
</dbReference>
<evidence type="ECO:0000256" key="2">
    <source>
        <dbReference type="ARBA" id="ARBA00022723"/>
    </source>
</evidence>
<feature type="compositionally biased region" description="Polar residues" evidence="8">
    <location>
        <begin position="31"/>
        <end position="41"/>
    </location>
</feature>
<accession>A0A914UXW3</accession>
<feature type="region of interest" description="Disordered" evidence="8">
    <location>
        <begin position="31"/>
        <end position="70"/>
    </location>
</feature>
<sequence>MFQYIYINNLTSEQLLAQWMQLSRFKHATNVLPSSNQSSPVTPADKEGSTSSDLPSPATPPLQSPLLPSQPIKMEVEIDEPSMSPKMRPTSEDNGDVSFAAVVDQSNEEEIDCVEPLPLNPAKRVKIECDMWSSDGCSSLEPRLVVELSPLTLQPIVKKAPQRVSNRKIQCRKCKKKIPALDSLKKRHATVHLSTDYNINRFNCLFAGCDAKRYRKEQLERHQEKEHGLVDSLKIEDTIEHLRETIAEVVEDLFSSYTPATTNHLAASSSSISKSSRSANRKEPVARSTSLQCSKRVLHKLLIDAVVSKSFSKHCKLCAKMISTSRMQHMSWHLSKDADLNRYQCSQCDFGRYSGEKVRRHCKTYHKRTVKMLDKTVEYRDEMAAKMDECFGMPPSPTNSNELSEPQRVLRHSSYPPQVTCGVCAKSMSSKVRVQHVLLHLSRDKGINRYQCSKCDMGSDRRSFFKQHMKKEHAGAGTIIDNIVKHQEVYAALHEDCFGERKSPVVPNSKVMTQKRLTVQFKRETRSSLRLSHSLDQELSQSPDSVGGEEGIQVASR</sequence>
<proteinExistence type="predicted"/>
<dbReference type="AlphaFoldDB" id="A0A914UXW3"/>
<keyword evidence="5" id="KW-0862">Zinc</keyword>
<feature type="region of interest" description="Disordered" evidence="8">
    <location>
        <begin position="266"/>
        <end position="287"/>
    </location>
</feature>
<keyword evidence="4 7" id="KW-0863">Zinc-finger</keyword>
<feature type="region of interest" description="Disordered" evidence="8">
    <location>
        <begin position="530"/>
        <end position="557"/>
    </location>
</feature>
<evidence type="ECO:0000256" key="5">
    <source>
        <dbReference type="ARBA" id="ARBA00022833"/>
    </source>
</evidence>
<evidence type="ECO:0000256" key="8">
    <source>
        <dbReference type="SAM" id="MobiDB-lite"/>
    </source>
</evidence>
<dbReference type="WBParaSite" id="PSAMB.scaffold13301size2337.g35410.t1">
    <property type="protein sequence ID" value="PSAMB.scaffold13301size2337.g35410.t1"/>
    <property type="gene ID" value="PSAMB.scaffold13301size2337.g35410"/>
</dbReference>
<evidence type="ECO:0000256" key="4">
    <source>
        <dbReference type="ARBA" id="ARBA00022771"/>
    </source>
</evidence>
<dbReference type="PANTHER" id="PTHR24406">
    <property type="entry name" value="TRANSCRIPTIONAL REPRESSOR CTCFL-RELATED"/>
    <property type="match status" value="1"/>
</dbReference>
<name>A0A914UXW3_9BILA</name>
<keyword evidence="6" id="KW-0539">Nucleus</keyword>
<reference evidence="11" key="1">
    <citation type="submission" date="2022-11" db="UniProtKB">
        <authorList>
            <consortium name="WormBaseParasite"/>
        </authorList>
    </citation>
    <scope>IDENTIFICATION</scope>
</reference>
<evidence type="ECO:0000256" key="3">
    <source>
        <dbReference type="ARBA" id="ARBA00022737"/>
    </source>
</evidence>
<evidence type="ECO:0000313" key="10">
    <source>
        <dbReference type="Proteomes" id="UP000887566"/>
    </source>
</evidence>
<keyword evidence="2" id="KW-0479">Metal-binding</keyword>
<keyword evidence="3" id="KW-0677">Repeat</keyword>
<evidence type="ECO:0000259" key="9">
    <source>
        <dbReference type="PROSITE" id="PS50157"/>
    </source>
</evidence>
<evidence type="ECO:0000313" key="11">
    <source>
        <dbReference type="WBParaSite" id="PSAMB.scaffold13301size2337.g35410.t1"/>
    </source>
</evidence>
<dbReference type="InterPro" id="IPR013087">
    <property type="entry name" value="Znf_C2H2_type"/>
</dbReference>
<keyword evidence="10" id="KW-1185">Reference proteome</keyword>
<evidence type="ECO:0000256" key="6">
    <source>
        <dbReference type="ARBA" id="ARBA00023242"/>
    </source>
</evidence>
<dbReference type="GO" id="GO:0008270">
    <property type="term" value="F:zinc ion binding"/>
    <property type="evidence" value="ECO:0007669"/>
    <property type="project" value="UniProtKB-KW"/>
</dbReference>
<organism evidence="10 11">
    <name type="scientific">Plectus sambesii</name>
    <dbReference type="NCBI Taxonomy" id="2011161"/>
    <lineage>
        <taxon>Eukaryota</taxon>
        <taxon>Metazoa</taxon>
        <taxon>Ecdysozoa</taxon>
        <taxon>Nematoda</taxon>
        <taxon>Chromadorea</taxon>
        <taxon>Plectida</taxon>
        <taxon>Plectina</taxon>
        <taxon>Plectoidea</taxon>
        <taxon>Plectidae</taxon>
        <taxon>Plectus</taxon>
    </lineage>
</organism>
<comment type="subcellular location">
    <subcellularLocation>
        <location evidence="1">Nucleus</location>
    </subcellularLocation>
</comment>
<evidence type="ECO:0000256" key="1">
    <source>
        <dbReference type="ARBA" id="ARBA00004123"/>
    </source>
</evidence>
<dbReference type="InterPro" id="IPR050888">
    <property type="entry name" value="ZnF_C2H2-type_TF"/>
</dbReference>
<dbReference type="SMART" id="SM00355">
    <property type="entry name" value="ZnF_C2H2"/>
    <property type="match status" value="5"/>
</dbReference>
<feature type="compositionally biased region" description="Low complexity" evidence="8">
    <location>
        <begin position="266"/>
        <end position="278"/>
    </location>
</feature>
<dbReference type="GO" id="GO:0005634">
    <property type="term" value="C:nucleus"/>
    <property type="evidence" value="ECO:0007669"/>
    <property type="project" value="UniProtKB-SubCell"/>
</dbReference>
<dbReference type="Proteomes" id="UP000887566">
    <property type="component" value="Unplaced"/>
</dbReference>
<protein>
    <submittedName>
        <fullName evidence="11">C2H2-type domain-containing protein</fullName>
    </submittedName>
</protein>
<evidence type="ECO:0000256" key="7">
    <source>
        <dbReference type="PROSITE-ProRule" id="PRU00042"/>
    </source>
</evidence>
<dbReference type="PROSITE" id="PS50157">
    <property type="entry name" value="ZINC_FINGER_C2H2_2"/>
    <property type="match status" value="1"/>
</dbReference>